<keyword evidence="16" id="KW-1185">Reference proteome</keyword>
<evidence type="ECO:0000256" key="11">
    <source>
        <dbReference type="ARBA" id="ARBA00023242"/>
    </source>
</evidence>
<dbReference type="PRINTS" id="PR01551">
    <property type="entry name" value="SPO11HOMOLOG"/>
</dbReference>
<dbReference type="GO" id="GO:0046872">
    <property type="term" value="F:metal ion binding"/>
    <property type="evidence" value="ECO:0007669"/>
    <property type="project" value="UniProtKB-KW"/>
</dbReference>
<dbReference type="SUPFAM" id="SSF56726">
    <property type="entry name" value="DNA topoisomerase IV, alpha subunit"/>
    <property type="match status" value="1"/>
</dbReference>
<name>A0A9P1IN58_9PELO</name>
<dbReference type="GO" id="GO:0042138">
    <property type="term" value="P:meiotic DNA double-strand break formation"/>
    <property type="evidence" value="ECO:0007669"/>
    <property type="project" value="InterPro"/>
</dbReference>
<evidence type="ECO:0000256" key="9">
    <source>
        <dbReference type="ARBA" id="ARBA00023125"/>
    </source>
</evidence>
<keyword evidence="7" id="KW-0460">Magnesium</keyword>
<dbReference type="Proteomes" id="UP001152747">
    <property type="component" value="Unassembled WGS sequence"/>
</dbReference>
<accession>A0A9P1IN58</accession>
<evidence type="ECO:0000256" key="6">
    <source>
        <dbReference type="ARBA" id="ARBA00022723"/>
    </source>
</evidence>
<comment type="similarity">
    <text evidence="4 12">Belongs to the TOP6A family.</text>
</comment>
<dbReference type="OrthoDB" id="5377392at2759"/>
<dbReference type="GO" id="GO:0007131">
    <property type="term" value="P:reciprocal meiotic recombination"/>
    <property type="evidence" value="ECO:0007669"/>
    <property type="project" value="TreeGrafter"/>
</dbReference>
<keyword evidence="8 12" id="KW-0799">Topoisomerase</keyword>
<dbReference type="GO" id="GO:0003677">
    <property type="term" value="F:DNA binding"/>
    <property type="evidence" value="ECO:0007669"/>
    <property type="project" value="UniProtKB-UniRule"/>
</dbReference>
<dbReference type="Gene3D" id="3.40.1360.10">
    <property type="match status" value="1"/>
</dbReference>
<keyword evidence="9 12" id="KW-0238">DNA-binding</keyword>
<evidence type="ECO:0000313" key="15">
    <source>
        <dbReference type="EMBL" id="CAI5448365.1"/>
    </source>
</evidence>
<keyword evidence="6" id="KW-0479">Metal-binding</keyword>
<dbReference type="PROSITE" id="PS52041">
    <property type="entry name" value="TOPO_IIB"/>
    <property type="match status" value="1"/>
</dbReference>
<evidence type="ECO:0000256" key="7">
    <source>
        <dbReference type="ARBA" id="ARBA00022842"/>
    </source>
</evidence>
<evidence type="ECO:0000256" key="8">
    <source>
        <dbReference type="ARBA" id="ARBA00023029"/>
    </source>
</evidence>
<evidence type="ECO:0000256" key="3">
    <source>
        <dbReference type="ARBA" id="ARBA00004123"/>
    </source>
</evidence>
<organism evidence="15 16">
    <name type="scientific">Caenorhabditis angaria</name>
    <dbReference type="NCBI Taxonomy" id="860376"/>
    <lineage>
        <taxon>Eukaryota</taxon>
        <taxon>Metazoa</taxon>
        <taxon>Ecdysozoa</taxon>
        <taxon>Nematoda</taxon>
        <taxon>Chromadorea</taxon>
        <taxon>Rhabditida</taxon>
        <taxon>Rhabditina</taxon>
        <taxon>Rhabditomorpha</taxon>
        <taxon>Rhabditoidea</taxon>
        <taxon>Rhabditidae</taxon>
        <taxon>Peloderinae</taxon>
        <taxon>Caenorhabditis</taxon>
    </lineage>
</organism>
<feature type="domain" description="Spo11/DNA topoisomerase VI subunit A N-terminal" evidence="13">
    <location>
        <begin position="72"/>
        <end position="127"/>
    </location>
</feature>
<dbReference type="InterPro" id="IPR036388">
    <property type="entry name" value="WH-like_DNA-bd_sf"/>
</dbReference>
<evidence type="ECO:0000256" key="12">
    <source>
        <dbReference type="PROSITE-ProRule" id="PRU01385"/>
    </source>
</evidence>
<dbReference type="InterPro" id="IPR034136">
    <property type="entry name" value="TOPRIM_Topo6A/Spo11"/>
</dbReference>
<dbReference type="Gene3D" id="1.10.10.10">
    <property type="entry name" value="Winged helix-like DNA-binding domain superfamily/Winged helix DNA-binding domain"/>
    <property type="match status" value="1"/>
</dbReference>
<reference evidence="15" key="1">
    <citation type="submission" date="2022-11" db="EMBL/GenBank/DDBJ databases">
        <authorList>
            <person name="Kikuchi T."/>
        </authorList>
    </citation>
    <scope>NUCLEOTIDE SEQUENCE</scope>
    <source>
        <strain evidence="15">PS1010</strain>
    </source>
</reference>
<dbReference type="Pfam" id="PF04406">
    <property type="entry name" value="TP6A_N"/>
    <property type="match status" value="1"/>
</dbReference>
<dbReference type="PRINTS" id="PR01550">
    <property type="entry name" value="TOP6AFAMILY"/>
</dbReference>
<evidence type="ECO:0000256" key="10">
    <source>
        <dbReference type="ARBA" id="ARBA00023235"/>
    </source>
</evidence>
<comment type="catalytic activity">
    <reaction evidence="1 12">
        <text>ATP-dependent breakage, passage and rejoining of double-stranded DNA.</text>
        <dbReference type="EC" id="5.6.2.2"/>
    </reaction>
</comment>
<evidence type="ECO:0000256" key="2">
    <source>
        <dbReference type="ARBA" id="ARBA00001946"/>
    </source>
</evidence>
<evidence type="ECO:0000259" key="14">
    <source>
        <dbReference type="Pfam" id="PF21180"/>
    </source>
</evidence>
<gene>
    <name evidence="15" type="ORF">CAMP_LOCUS11002</name>
</gene>
<dbReference type="GO" id="GO:0000706">
    <property type="term" value="P:meiotic DNA double-strand break processing"/>
    <property type="evidence" value="ECO:0007669"/>
    <property type="project" value="TreeGrafter"/>
</dbReference>
<protein>
    <recommendedName>
        <fullName evidence="5">DNA topoisomerase (ATP-hydrolyzing)</fullName>
        <ecNumber evidence="5">5.6.2.2</ecNumber>
    </recommendedName>
</protein>
<dbReference type="InterPro" id="IPR002815">
    <property type="entry name" value="Spo11/TopoVI_A"/>
</dbReference>
<dbReference type="InterPro" id="IPR036078">
    <property type="entry name" value="Spo11/TopoVI_A_sf"/>
</dbReference>
<keyword evidence="10 12" id="KW-0413">Isomerase</keyword>
<proteinExistence type="inferred from homology"/>
<comment type="subcellular location">
    <subcellularLocation>
        <location evidence="3">Nucleus</location>
    </subcellularLocation>
</comment>
<dbReference type="EMBL" id="CANHGI010000004">
    <property type="protein sequence ID" value="CAI5448365.1"/>
    <property type="molecule type" value="Genomic_DNA"/>
</dbReference>
<dbReference type="InterPro" id="IPR013048">
    <property type="entry name" value="Meiotic_Spo11"/>
</dbReference>
<feature type="domain" description="Topoisomerase 6 subunit A/Spo11 TOPRIM" evidence="14">
    <location>
        <begin position="173"/>
        <end position="340"/>
    </location>
</feature>
<dbReference type="Pfam" id="PF21180">
    <property type="entry name" value="TOP6A-Spo11_Toprim"/>
    <property type="match status" value="1"/>
</dbReference>
<evidence type="ECO:0000259" key="13">
    <source>
        <dbReference type="Pfam" id="PF04406"/>
    </source>
</evidence>
<evidence type="ECO:0000256" key="5">
    <source>
        <dbReference type="ARBA" id="ARBA00012895"/>
    </source>
</evidence>
<dbReference type="GO" id="GO:0000228">
    <property type="term" value="C:nuclear chromosome"/>
    <property type="evidence" value="ECO:0007669"/>
    <property type="project" value="TreeGrafter"/>
</dbReference>
<dbReference type="GO" id="GO:0003918">
    <property type="term" value="F:DNA topoisomerase type II (double strand cut, ATP-hydrolyzing) activity"/>
    <property type="evidence" value="ECO:0007669"/>
    <property type="project" value="UniProtKB-UniRule"/>
</dbReference>
<feature type="active site" description="O-(5'-phospho-DNA)-tyrosine intermediate" evidence="12">
    <location>
        <position position="95"/>
    </location>
</feature>
<dbReference type="AlphaFoldDB" id="A0A9P1IN58"/>
<evidence type="ECO:0000256" key="4">
    <source>
        <dbReference type="ARBA" id="ARBA00006559"/>
    </source>
</evidence>
<comment type="caution">
    <text evidence="15">The sequence shown here is derived from an EMBL/GenBank/DDBJ whole genome shotgun (WGS) entry which is preliminary data.</text>
</comment>
<evidence type="ECO:0000313" key="16">
    <source>
        <dbReference type="Proteomes" id="UP001152747"/>
    </source>
</evidence>
<comment type="cofactor">
    <cofactor evidence="2">
        <name>Mg(2+)</name>
        <dbReference type="ChEBI" id="CHEBI:18420"/>
    </cofactor>
</comment>
<dbReference type="GO" id="GO:0005524">
    <property type="term" value="F:ATP binding"/>
    <property type="evidence" value="ECO:0007669"/>
    <property type="project" value="InterPro"/>
</dbReference>
<dbReference type="InterPro" id="IPR013049">
    <property type="entry name" value="Spo11/TopoVI_A_N"/>
</dbReference>
<dbReference type="PANTHER" id="PTHR10848:SF0">
    <property type="entry name" value="MEIOTIC RECOMBINATION PROTEIN SPO11"/>
    <property type="match status" value="1"/>
</dbReference>
<dbReference type="EC" id="5.6.2.2" evidence="5"/>
<evidence type="ECO:0000256" key="1">
    <source>
        <dbReference type="ARBA" id="ARBA00000185"/>
    </source>
</evidence>
<dbReference type="PANTHER" id="PTHR10848">
    <property type="entry name" value="MEIOTIC RECOMBINATION PROTEIN SPO11"/>
    <property type="match status" value="1"/>
</dbReference>
<sequence>MCDESTFLDDSFQPDILTPKAIAMRKIEFICADVKEQRDRGDERIVMRTGLTVDDKCLKYSNKTYLRLEMDLMCLLQIYDLLFNDKKSTKRELFYERKDVYRNQGVADRCLQRLCTLLEETRANLNILSCSKGILRGPVSFLTQSIGIIDGKTQNILLSEELSDCSIINDARFILVIEKESSFQKLLDERFFFFMPDCLLVTGKGYPDICTRLVLKTLVDKLNIPIFGLFDGDPHGIEIFLTYKFGSSKNHSESSDAFIPDIEWIGVFPSDSTRFPIFPDQLLPLSKLDVTKIETLKSRAFQLSEIEICHELEFMRDFGKKIEIEAISGLGNGYLAREIIYPRILDAFSRRTCTNFQF</sequence>
<keyword evidence="11" id="KW-0539">Nucleus</keyword>
<dbReference type="CDD" id="cd00223">
    <property type="entry name" value="TOPRIM_TopoIIB_SPO"/>
    <property type="match status" value="1"/>
</dbReference>